<feature type="compositionally biased region" description="Acidic residues" evidence="9">
    <location>
        <begin position="134"/>
        <end position="164"/>
    </location>
</feature>
<organism evidence="10">
    <name type="scientific">Candidatus Kentrum sp. FW</name>
    <dbReference type="NCBI Taxonomy" id="2126338"/>
    <lineage>
        <taxon>Bacteria</taxon>
        <taxon>Pseudomonadati</taxon>
        <taxon>Pseudomonadota</taxon>
        <taxon>Gammaproteobacteria</taxon>
        <taxon>Candidatus Kentrum</taxon>
    </lineage>
</organism>
<dbReference type="InterPro" id="IPR020815">
    <property type="entry name" value="Ribosomal_bS6_CS"/>
</dbReference>
<evidence type="ECO:0000313" key="10">
    <source>
        <dbReference type="EMBL" id="VFJ55328.1"/>
    </source>
</evidence>
<keyword evidence="5 8" id="KW-0687">Ribonucleoprotein</keyword>
<keyword evidence="4 8" id="KW-0689">Ribosomal protein</keyword>
<dbReference type="SUPFAM" id="SSF54995">
    <property type="entry name" value="Ribosomal protein S6"/>
    <property type="match status" value="1"/>
</dbReference>
<evidence type="ECO:0000256" key="6">
    <source>
        <dbReference type="ARBA" id="ARBA00035104"/>
    </source>
</evidence>
<dbReference type="InterPro" id="IPR014717">
    <property type="entry name" value="Transl_elong_EF1B/ribsomal_bS6"/>
</dbReference>
<dbReference type="GO" id="GO:0006412">
    <property type="term" value="P:translation"/>
    <property type="evidence" value="ECO:0007669"/>
    <property type="project" value="UniProtKB-UniRule"/>
</dbReference>
<comment type="similarity">
    <text evidence="1 8">Belongs to the bacterial ribosomal protein bS6 family.</text>
</comment>
<evidence type="ECO:0000256" key="4">
    <source>
        <dbReference type="ARBA" id="ARBA00022980"/>
    </source>
</evidence>
<dbReference type="InterPro" id="IPR020814">
    <property type="entry name" value="Ribosomal_S6_plastid/chlpt"/>
</dbReference>
<feature type="region of interest" description="Disordered" evidence="9">
    <location>
        <begin position="96"/>
        <end position="173"/>
    </location>
</feature>
<dbReference type="EMBL" id="CAADFD010000022">
    <property type="protein sequence ID" value="VFJ55328.1"/>
    <property type="molecule type" value="Genomic_DNA"/>
</dbReference>
<dbReference type="PROSITE" id="PS01048">
    <property type="entry name" value="RIBOSOMAL_S6"/>
    <property type="match status" value="1"/>
</dbReference>
<feature type="compositionally biased region" description="Basic and acidic residues" evidence="9">
    <location>
        <begin position="104"/>
        <end position="133"/>
    </location>
</feature>
<dbReference type="GO" id="GO:0022627">
    <property type="term" value="C:cytosolic small ribosomal subunit"/>
    <property type="evidence" value="ECO:0007669"/>
    <property type="project" value="TreeGrafter"/>
</dbReference>
<evidence type="ECO:0000256" key="8">
    <source>
        <dbReference type="HAMAP-Rule" id="MF_00360"/>
    </source>
</evidence>
<comment type="function">
    <text evidence="6 8">Binds together with bS18 to 16S ribosomal RNA.</text>
</comment>
<dbReference type="Gene3D" id="3.30.70.60">
    <property type="match status" value="1"/>
</dbReference>
<dbReference type="InterPro" id="IPR035980">
    <property type="entry name" value="Ribosomal_bS6_sf"/>
</dbReference>
<dbReference type="CDD" id="cd00473">
    <property type="entry name" value="bS6"/>
    <property type="match status" value="1"/>
</dbReference>
<evidence type="ECO:0000256" key="5">
    <source>
        <dbReference type="ARBA" id="ARBA00023274"/>
    </source>
</evidence>
<dbReference type="GO" id="GO:0003735">
    <property type="term" value="F:structural constituent of ribosome"/>
    <property type="evidence" value="ECO:0007669"/>
    <property type="project" value="InterPro"/>
</dbReference>
<evidence type="ECO:0000256" key="9">
    <source>
        <dbReference type="SAM" id="MobiDB-lite"/>
    </source>
</evidence>
<evidence type="ECO:0000256" key="1">
    <source>
        <dbReference type="ARBA" id="ARBA00009512"/>
    </source>
</evidence>
<evidence type="ECO:0000256" key="7">
    <source>
        <dbReference type="ARBA" id="ARBA00035294"/>
    </source>
</evidence>
<dbReference type="Pfam" id="PF01250">
    <property type="entry name" value="Ribosomal_S6"/>
    <property type="match status" value="1"/>
</dbReference>
<evidence type="ECO:0000256" key="3">
    <source>
        <dbReference type="ARBA" id="ARBA00022884"/>
    </source>
</evidence>
<reference evidence="10" key="1">
    <citation type="submission" date="2019-02" db="EMBL/GenBank/DDBJ databases">
        <authorList>
            <person name="Gruber-Vodicka R. H."/>
            <person name="Seah K. B. B."/>
        </authorList>
    </citation>
    <scope>NUCLEOTIDE SEQUENCE</scope>
    <source>
        <strain evidence="10">BECK_BZ106</strain>
    </source>
</reference>
<dbReference type="PANTHER" id="PTHR21011">
    <property type="entry name" value="MITOCHONDRIAL 28S RIBOSOMAL PROTEIN S6"/>
    <property type="match status" value="1"/>
</dbReference>
<accession>A0A450SND6</accession>
<dbReference type="PANTHER" id="PTHR21011:SF1">
    <property type="entry name" value="SMALL RIBOSOMAL SUBUNIT PROTEIN BS6M"/>
    <property type="match status" value="1"/>
</dbReference>
<dbReference type="GO" id="GO:0070181">
    <property type="term" value="F:small ribosomal subunit rRNA binding"/>
    <property type="evidence" value="ECO:0007669"/>
    <property type="project" value="TreeGrafter"/>
</dbReference>
<dbReference type="NCBIfam" id="TIGR00166">
    <property type="entry name" value="S6"/>
    <property type="match status" value="1"/>
</dbReference>
<dbReference type="InterPro" id="IPR000529">
    <property type="entry name" value="Ribosomal_bS6"/>
</dbReference>
<proteinExistence type="inferred from homology"/>
<evidence type="ECO:0000256" key="2">
    <source>
        <dbReference type="ARBA" id="ARBA00022730"/>
    </source>
</evidence>
<keyword evidence="3 8" id="KW-0694">RNA-binding</keyword>
<dbReference type="AlphaFoldDB" id="A0A450SND6"/>
<dbReference type="FunFam" id="3.30.70.60:FF:000003">
    <property type="entry name" value="30S ribosomal protein S6"/>
    <property type="match status" value="1"/>
</dbReference>
<protein>
    <recommendedName>
        <fullName evidence="7 8">Small ribosomal subunit protein bS6</fullName>
    </recommendedName>
</protein>
<name>A0A450SND6_9GAMM</name>
<keyword evidence="2 8" id="KW-0699">rRNA-binding</keyword>
<sequence length="173" mass="19829">MRHYEIVFLVHPDQSEQVPAMIDRYQSMITAGGGAVHRLEDWGRRQLAYPINKVHKAHYVLMNVECAPETLAELTNTFHFNDAVIRNLVISRKAAVTEPSPLVKSKEEREAEERLLAEQEAQFEDREDQRESSMNDDDEVSSGDEFPIDDETAPVETDEHEETDINTNTETET</sequence>
<dbReference type="HAMAP" id="MF_00360">
    <property type="entry name" value="Ribosomal_bS6"/>
    <property type="match status" value="1"/>
</dbReference>
<gene>
    <name evidence="8" type="primary">rpsF</name>
    <name evidence="10" type="ORF">BECKFW1821B_GA0114236_102225</name>
</gene>